<keyword evidence="7" id="KW-1185">Reference proteome</keyword>
<dbReference type="SUPFAM" id="SSF48403">
    <property type="entry name" value="Ankyrin repeat"/>
    <property type="match status" value="1"/>
</dbReference>
<evidence type="ECO:0000259" key="5">
    <source>
        <dbReference type="Pfam" id="PF18821"/>
    </source>
</evidence>
<dbReference type="AlphaFoldDB" id="A0A142JIZ0"/>
<dbReference type="KEGG" id="cnan:A2G96_10020"/>
<evidence type="ECO:0000256" key="2">
    <source>
        <dbReference type="ARBA" id="ARBA00023043"/>
    </source>
</evidence>
<dbReference type="Proteomes" id="UP000075238">
    <property type="component" value="Chromosome 1"/>
</dbReference>
<keyword evidence="2" id="KW-0040">ANK repeat</keyword>
<feature type="domain" description="KfrB" evidence="4">
    <location>
        <begin position="481"/>
        <end position="535"/>
    </location>
</feature>
<evidence type="ECO:0000259" key="4">
    <source>
        <dbReference type="Pfam" id="PF18790"/>
    </source>
</evidence>
<dbReference type="STRING" id="1796606.A2G96_10020"/>
<dbReference type="EMBL" id="CP014844">
    <property type="protein sequence ID" value="AMR78052.1"/>
    <property type="molecule type" value="Genomic_DNA"/>
</dbReference>
<dbReference type="Pfam" id="PF18821">
    <property type="entry name" value="LPD7"/>
    <property type="match status" value="1"/>
</dbReference>
<dbReference type="SMART" id="SM00248">
    <property type="entry name" value="ANK"/>
    <property type="match status" value="4"/>
</dbReference>
<dbReference type="InterPro" id="IPR036770">
    <property type="entry name" value="Ankyrin_rpt-contain_sf"/>
</dbReference>
<keyword evidence="1" id="KW-0677">Repeat</keyword>
<dbReference type="InterPro" id="IPR040677">
    <property type="entry name" value="LPD7"/>
</dbReference>
<proteinExistence type="predicted"/>
<dbReference type="Gene3D" id="1.25.40.20">
    <property type="entry name" value="Ankyrin repeat-containing domain"/>
    <property type="match status" value="2"/>
</dbReference>
<dbReference type="InterPro" id="IPR002110">
    <property type="entry name" value="Ankyrin_rpt"/>
</dbReference>
<evidence type="ECO:0000256" key="1">
    <source>
        <dbReference type="ARBA" id="ARBA00022737"/>
    </source>
</evidence>
<name>A0A142JIZ0_9BURK</name>
<gene>
    <name evidence="6" type="ORF">A2G96_10020</name>
</gene>
<dbReference type="InterPro" id="IPR050745">
    <property type="entry name" value="Multifunctional_regulatory"/>
</dbReference>
<reference evidence="6 7" key="1">
    <citation type="submission" date="2016-03" db="EMBL/GenBank/DDBJ databases">
        <title>Complete genome sequence of a novel chlorpyrifos degrading bacterium, Cupriavidus nantongensis sp. X1.</title>
        <authorList>
            <person name="Fang L."/>
        </authorList>
    </citation>
    <scope>NUCLEOTIDE SEQUENCE [LARGE SCALE GENOMIC DNA]</scope>
    <source>
        <strain evidence="6 7">X1</strain>
    </source>
</reference>
<dbReference type="Pfam" id="PF18790">
    <property type="entry name" value="KfrB"/>
    <property type="match status" value="1"/>
</dbReference>
<organism evidence="6 7">
    <name type="scientific">Cupriavidus nantongensis</name>
    <dbReference type="NCBI Taxonomy" id="1796606"/>
    <lineage>
        <taxon>Bacteria</taxon>
        <taxon>Pseudomonadati</taxon>
        <taxon>Pseudomonadota</taxon>
        <taxon>Betaproteobacteria</taxon>
        <taxon>Burkholderiales</taxon>
        <taxon>Burkholderiaceae</taxon>
        <taxon>Cupriavidus</taxon>
    </lineage>
</organism>
<dbReference type="InterPro" id="IPR040782">
    <property type="entry name" value="KfrB"/>
</dbReference>
<evidence type="ECO:0000313" key="6">
    <source>
        <dbReference type="EMBL" id="AMR78052.1"/>
    </source>
</evidence>
<dbReference type="PANTHER" id="PTHR24189">
    <property type="entry name" value="MYOTROPHIN"/>
    <property type="match status" value="1"/>
</dbReference>
<feature type="domain" description="Large polyvalent protein-associated" evidence="5">
    <location>
        <begin position="349"/>
        <end position="439"/>
    </location>
</feature>
<feature type="region of interest" description="Disordered" evidence="3">
    <location>
        <begin position="450"/>
        <end position="470"/>
    </location>
</feature>
<sequence>MEALASDDFGTAKALLTEHKISPTVRDWTRSNMSPLAYAIRRNDAEFAAELIAGGADVNGFAFGDIPLIALANAECAEQLARAGADVNASIRRDSSALGLVQGASALIHAAHRNDGVLVAKLIVLGADTSAVDRFGRTALHYAARSNGEAAKELVAAGADLMAADQFGKTPSDYGLVAGVPARTSETRTRQHAAVRSALGAESPKEEDLLQALEGFQYAMGDKLSLDHGEFLYLDGKDSLGMNFAVVPRTIDLPVTRFCEEGELESYMADQQLVTRERDAVRAFFLISQLRDRQAHEQIVEPPENAIIGIPRTVSHGAIDLNEYISRIESSGSAAFGDGTQDGPDTLLRGRYVRDGAGQYRRLGEEHIALVDDGDKIRFADKEIDTFQAASELAEAKNWQGVQVTGAEEFRAKAWFAARLAGLDVQGYEPTNKDLDRLESAVGQALSSLLADPPSRDRTEAPPQEMNPKGDTLYQAPASGTFVGKVMALSADHLEQKVGRDPRNVVVHDRSVLSGDDVEVGHLVTVSYERGKGRLQNHDLAVEHRGVGR</sequence>
<evidence type="ECO:0000256" key="3">
    <source>
        <dbReference type="SAM" id="MobiDB-lite"/>
    </source>
</evidence>
<evidence type="ECO:0000313" key="7">
    <source>
        <dbReference type="Proteomes" id="UP000075238"/>
    </source>
</evidence>
<dbReference type="PANTHER" id="PTHR24189:SF50">
    <property type="entry name" value="ANKYRIN REPEAT AND SOCS BOX PROTEIN 2"/>
    <property type="match status" value="1"/>
</dbReference>
<protein>
    <submittedName>
        <fullName evidence="6">Uncharacterized protein</fullName>
    </submittedName>
</protein>
<accession>A0A142JIZ0</accession>
<dbReference type="Pfam" id="PF12796">
    <property type="entry name" value="Ank_2"/>
    <property type="match status" value="1"/>
</dbReference>